<dbReference type="InterPro" id="IPR001680">
    <property type="entry name" value="WD40_rpt"/>
</dbReference>
<dbReference type="SUPFAM" id="SSF50978">
    <property type="entry name" value="WD40 repeat-like"/>
    <property type="match status" value="1"/>
</dbReference>
<dbReference type="STRING" id="436010.A0A166TGB1"/>
<dbReference type="AlphaFoldDB" id="A0A166TGB1"/>
<feature type="repeat" description="WD" evidence="1">
    <location>
        <begin position="734"/>
        <end position="747"/>
    </location>
</feature>
<accession>A0A166TGB1</accession>
<organism evidence="3 4">
    <name type="scientific">Athelia psychrophila</name>
    <dbReference type="NCBI Taxonomy" id="1759441"/>
    <lineage>
        <taxon>Eukaryota</taxon>
        <taxon>Fungi</taxon>
        <taxon>Dikarya</taxon>
        <taxon>Basidiomycota</taxon>
        <taxon>Agaricomycotina</taxon>
        <taxon>Agaricomycetes</taxon>
        <taxon>Agaricomycetidae</taxon>
        <taxon>Atheliales</taxon>
        <taxon>Atheliaceae</taxon>
        <taxon>Athelia</taxon>
    </lineage>
</organism>
<evidence type="ECO:0000313" key="4">
    <source>
        <dbReference type="Proteomes" id="UP000076532"/>
    </source>
</evidence>
<dbReference type="InterPro" id="IPR015943">
    <property type="entry name" value="WD40/YVTN_repeat-like_dom_sf"/>
</dbReference>
<gene>
    <name evidence="3" type="ORF">FIBSPDRAFT_884122</name>
</gene>
<dbReference type="EMBL" id="KV417493">
    <property type="protein sequence ID" value="KZP30587.1"/>
    <property type="molecule type" value="Genomic_DNA"/>
</dbReference>
<feature type="compositionally biased region" description="Low complexity" evidence="2">
    <location>
        <begin position="94"/>
        <end position="111"/>
    </location>
</feature>
<dbReference type="SMART" id="SM00320">
    <property type="entry name" value="WD40"/>
    <property type="match status" value="4"/>
</dbReference>
<dbReference type="PROSITE" id="PS50082">
    <property type="entry name" value="WD_REPEATS_2"/>
    <property type="match status" value="1"/>
</dbReference>
<evidence type="ECO:0000256" key="1">
    <source>
        <dbReference type="PROSITE-ProRule" id="PRU00221"/>
    </source>
</evidence>
<keyword evidence="1" id="KW-0853">WD repeat</keyword>
<dbReference type="Proteomes" id="UP000076532">
    <property type="component" value="Unassembled WGS sequence"/>
</dbReference>
<dbReference type="InterPro" id="IPR036322">
    <property type="entry name" value="WD40_repeat_dom_sf"/>
</dbReference>
<feature type="region of interest" description="Disordered" evidence="2">
    <location>
        <begin position="1"/>
        <end position="271"/>
    </location>
</feature>
<protein>
    <submittedName>
        <fullName evidence="3">WD40 repeat-like protein</fullName>
    </submittedName>
</protein>
<sequence>MQHRQPRPEEPIEVSSGDEDPPKVEESDSGPDIECTGESKAVEFMGTKKTVERRMANSKPANSLYNKLDENRKRARPAAPAAEPPKKRHHSMGSTPAPSATTSSSVPSASVKNTSKSTSLAATRSAPAHSGSRSGPTASTSTSGGIVPARQSQRGEEIHVVTPYGAQNTTKGPDSKRKREPNPPPGPEVFDVLDSSDEEPPKKPRHVEPQPTVGPSSRMVKTEPRTLTPVPSSKAKVAKPRPKGLVQSKAAKREPIPARVPSESEDEYDSAWDLDKGSNWKPLVRNQDESALEASMHTLNLADDTADSLEYAFRGSFEPLPPRRTSTKPHLIWNMFKDSVYHPKNRRPGNVAAPLSTQLGRSLQAEYQNLKLRLSFSQCSGTIMRIAQKDGIIALGCATSGGDAEDDDDDEDLPIYREGDNTGNNLIVCRGDQVRTCRRGGHSLPLKDSGPESMKKYYTVDDIMFDPNRPKRMVSLGKDGTARIWDHQDSYDGLEEFDESSAADIADRLPAAMKLVNKIQFDTAPEDMAYSPAASRNCVFSVACGDGHVYTYSSDGNLKHKYMASKYNSHAIAWGLGPSSSHLFATSESKTDDTGIHSAIDVRTSKLLYKFSATENGESMSVDSYGERLGLVTKDSNEVHLRIYDIRRKAGRQPMCSTVLSNFLGDINQVAFEPGGVYIALARGDNETHVYDARYLDKVLAKFAHEQGLSALLDTYGVVGAQWTTSLDSKKLGLLTGGMDGCVRLWDHRRAQDDPGNGTIVAKMQHEIAKFQIGDPSRGEAALVVGDAGGHVSIYDR</sequence>
<feature type="compositionally biased region" description="Basic and acidic residues" evidence="2">
    <location>
        <begin position="199"/>
        <end position="208"/>
    </location>
</feature>
<feature type="compositionally biased region" description="Polar residues" evidence="2">
    <location>
        <begin position="112"/>
        <end position="122"/>
    </location>
</feature>
<reference evidence="3 4" key="1">
    <citation type="journal article" date="2016" name="Mol. Biol. Evol.">
        <title>Comparative Genomics of Early-Diverging Mushroom-Forming Fungi Provides Insights into the Origins of Lignocellulose Decay Capabilities.</title>
        <authorList>
            <person name="Nagy L.G."/>
            <person name="Riley R."/>
            <person name="Tritt A."/>
            <person name="Adam C."/>
            <person name="Daum C."/>
            <person name="Floudas D."/>
            <person name="Sun H."/>
            <person name="Yadav J.S."/>
            <person name="Pangilinan J."/>
            <person name="Larsson K.H."/>
            <person name="Matsuura K."/>
            <person name="Barry K."/>
            <person name="Labutti K."/>
            <person name="Kuo R."/>
            <person name="Ohm R.A."/>
            <person name="Bhattacharya S.S."/>
            <person name="Shirouzu T."/>
            <person name="Yoshinaga Y."/>
            <person name="Martin F.M."/>
            <person name="Grigoriev I.V."/>
            <person name="Hibbett D.S."/>
        </authorList>
    </citation>
    <scope>NUCLEOTIDE SEQUENCE [LARGE SCALE GENOMIC DNA]</scope>
    <source>
        <strain evidence="3 4">CBS 109695</strain>
    </source>
</reference>
<proteinExistence type="predicted"/>
<keyword evidence="4" id="KW-1185">Reference proteome</keyword>
<evidence type="ECO:0000256" key="2">
    <source>
        <dbReference type="SAM" id="MobiDB-lite"/>
    </source>
</evidence>
<evidence type="ECO:0000313" key="3">
    <source>
        <dbReference type="EMBL" id="KZP30587.1"/>
    </source>
</evidence>
<name>A0A166TGB1_9AGAM</name>
<dbReference type="Gene3D" id="2.130.10.10">
    <property type="entry name" value="YVTN repeat-like/Quinoprotein amine dehydrogenase"/>
    <property type="match status" value="1"/>
</dbReference>
<dbReference type="OrthoDB" id="10248252at2759"/>
<feature type="compositionally biased region" description="Low complexity" evidence="2">
    <location>
        <begin position="130"/>
        <end position="145"/>
    </location>
</feature>
<feature type="compositionally biased region" description="Basic and acidic residues" evidence="2">
    <location>
        <begin position="1"/>
        <end position="10"/>
    </location>
</feature>